<dbReference type="Proteomes" id="UP000177718">
    <property type="component" value="Unassembled WGS sequence"/>
</dbReference>
<gene>
    <name evidence="2" type="ORF">A3A61_01435</name>
</gene>
<name>A0A1G1WYJ8_9BACT</name>
<dbReference type="AlphaFoldDB" id="A0A1G1WYJ8"/>
<dbReference type="EMBL" id="MHDB01000003">
    <property type="protein sequence ID" value="OGY32842.1"/>
    <property type="molecule type" value="Genomic_DNA"/>
</dbReference>
<accession>A0A1G1WYJ8</accession>
<dbReference type="Pfam" id="PF08241">
    <property type="entry name" value="Methyltransf_11"/>
    <property type="match status" value="1"/>
</dbReference>
<reference evidence="2 3" key="1">
    <citation type="journal article" date="2016" name="Nat. Commun.">
        <title>Thousands of microbial genomes shed light on interconnected biogeochemical processes in an aquifer system.</title>
        <authorList>
            <person name="Anantharaman K."/>
            <person name="Brown C.T."/>
            <person name="Hug L.A."/>
            <person name="Sharon I."/>
            <person name="Castelle C.J."/>
            <person name="Probst A.J."/>
            <person name="Thomas B.C."/>
            <person name="Singh A."/>
            <person name="Wilkins M.J."/>
            <person name="Karaoz U."/>
            <person name="Brodie E.L."/>
            <person name="Williams K.H."/>
            <person name="Hubbard S.S."/>
            <person name="Banfield J.F."/>
        </authorList>
    </citation>
    <scope>NUCLEOTIDE SEQUENCE [LARGE SCALE GENOMIC DNA]</scope>
</reference>
<sequence>MKDSVNYELIEGTFYDDQTDPKKVGKLRAWHHTSRYTNLNQTIKKYYHKGDVIVDLACGSGVWNINKLPVIGVDINEELLKFGKSKGLLSEAHVGDIEKIPLPSEFADIVVMTEIFEHVKNLPKVRNETLRILKKGGKLIATVPYDSFPSPHYPIFVVYCLLRGYLTNDSYYKKLCGHINRFSKASFRKMLGKDVIILEQFSVNGLLIFTVAEKL</sequence>
<dbReference type="PANTHER" id="PTHR43591">
    <property type="entry name" value="METHYLTRANSFERASE"/>
    <property type="match status" value="1"/>
</dbReference>
<evidence type="ECO:0000313" key="3">
    <source>
        <dbReference type="Proteomes" id="UP000177718"/>
    </source>
</evidence>
<protein>
    <recommendedName>
        <fullName evidence="1">Methyltransferase type 11 domain-containing protein</fullName>
    </recommendedName>
</protein>
<dbReference type="InterPro" id="IPR013216">
    <property type="entry name" value="Methyltransf_11"/>
</dbReference>
<dbReference type="InterPro" id="IPR029063">
    <property type="entry name" value="SAM-dependent_MTases_sf"/>
</dbReference>
<proteinExistence type="predicted"/>
<comment type="caution">
    <text evidence="2">The sequence shown here is derived from an EMBL/GenBank/DDBJ whole genome shotgun (WGS) entry which is preliminary data.</text>
</comment>
<evidence type="ECO:0000313" key="2">
    <source>
        <dbReference type="EMBL" id="OGY32842.1"/>
    </source>
</evidence>
<dbReference type="SUPFAM" id="SSF53335">
    <property type="entry name" value="S-adenosyl-L-methionine-dependent methyltransferases"/>
    <property type="match status" value="1"/>
</dbReference>
<dbReference type="CDD" id="cd02440">
    <property type="entry name" value="AdoMet_MTases"/>
    <property type="match status" value="1"/>
</dbReference>
<dbReference type="GO" id="GO:0008757">
    <property type="term" value="F:S-adenosylmethionine-dependent methyltransferase activity"/>
    <property type="evidence" value="ECO:0007669"/>
    <property type="project" value="InterPro"/>
</dbReference>
<dbReference type="Gene3D" id="3.40.50.150">
    <property type="entry name" value="Vaccinia Virus protein VP39"/>
    <property type="match status" value="1"/>
</dbReference>
<organism evidence="2 3">
    <name type="scientific">Candidatus Woykebacteria bacterium RIFCSPLOWO2_01_FULL_43_14</name>
    <dbReference type="NCBI Taxonomy" id="1802605"/>
    <lineage>
        <taxon>Bacteria</taxon>
        <taxon>Candidatus Woykeibacteriota</taxon>
    </lineage>
</organism>
<dbReference type="STRING" id="1802605.A3A61_01435"/>
<evidence type="ECO:0000259" key="1">
    <source>
        <dbReference type="Pfam" id="PF08241"/>
    </source>
</evidence>
<feature type="domain" description="Methyltransferase type 11" evidence="1">
    <location>
        <begin position="55"/>
        <end position="140"/>
    </location>
</feature>